<comment type="similarity">
    <text evidence="2">Belongs to the vacuolar ATPase subunit S1 family.</text>
</comment>
<dbReference type="Proteomes" id="UP001652626">
    <property type="component" value="Chromosome 29"/>
</dbReference>
<feature type="signal peptide" evidence="7">
    <location>
        <begin position="1"/>
        <end position="16"/>
    </location>
</feature>
<dbReference type="PANTHER" id="PTHR12471:SF7">
    <property type="entry name" value="V-TYPE PROTON ATPASE SUBUNIT S1"/>
    <property type="match status" value="1"/>
</dbReference>
<dbReference type="PANTHER" id="PTHR12471">
    <property type="entry name" value="VACUOLAR ATP SYNTHASE SUBUNIT S1"/>
    <property type="match status" value="1"/>
</dbReference>
<dbReference type="OMA" id="VTISHYQ"/>
<evidence type="ECO:0000256" key="1">
    <source>
        <dbReference type="ARBA" id="ARBA00004167"/>
    </source>
</evidence>
<keyword evidence="4 6" id="KW-1133">Transmembrane helix</keyword>
<protein>
    <submittedName>
        <fullName evidence="10">Uncharacterized protein LOC113395883</fullName>
    </submittedName>
</protein>
<reference evidence="10" key="1">
    <citation type="submission" date="2025-08" db="UniProtKB">
        <authorList>
            <consortium name="RefSeq"/>
        </authorList>
    </citation>
    <scope>IDENTIFICATION</scope>
    <source>
        <tissue evidence="10">Whole body</tissue>
    </source>
</reference>
<dbReference type="InterPro" id="IPR046756">
    <property type="entry name" value="VAS1/VOA1_TM"/>
</dbReference>
<comment type="subcellular location">
    <subcellularLocation>
        <location evidence="1">Membrane</location>
        <topology evidence="1">Single-pass membrane protein</topology>
    </subcellularLocation>
</comment>
<dbReference type="InterPro" id="IPR008388">
    <property type="entry name" value="Ac45_acc_su"/>
</dbReference>
<dbReference type="GO" id="GO:0030641">
    <property type="term" value="P:regulation of cellular pH"/>
    <property type="evidence" value="ECO:0007669"/>
    <property type="project" value="TreeGrafter"/>
</dbReference>
<keyword evidence="3 6" id="KW-0812">Transmembrane</keyword>
<gene>
    <name evidence="10" type="primary">LOC113395883</name>
</gene>
<dbReference type="AlphaFoldDB" id="A0A8B8HXF5"/>
<organism evidence="9 10">
    <name type="scientific">Vanessa tameamea</name>
    <name type="common">Kamehameha butterfly</name>
    <dbReference type="NCBI Taxonomy" id="334116"/>
    <lineage>
        <taxon>Eukaryota</taxon>
        <taxon>Metazoa</taxon>
        <taxon>Ecdysozoa</taxon>
        <taxon>Arthropoda</taxon>
        <taxon>Hexapoda</taxon>
        <taxon>Insecta</taxon>
        <taxon>Pterygota</taxon>
        <taxon>Neoptera</taxon>
        <taxon>Endopterygota</taxon>
        <taxon>Lepidoptera</taxon>
        <taxon>Glossata</taxon>
        <taxon>Ditrysia</taxon>
        <taxon>Papilionoidea</taxon>
        <taxon>Nymphalidae</taxon>
        <taxon>Nymphalinae</taxon>
        <taxon>Vanessa</taxon>
    </lineage>
</organism>
<dbReference type="OrthoDB" id="9985059at2759"/>
<evidence type="ECO:0000313" key="10">
    <source>
        <dbReference type="RefSeq" id="XP_026489385.1"/>
    </source>
</evidence>
<proteinExistence type="inferred from homology"/>
<evidence type="ECO:0000256" key="7">
    <source>
        <dbReference type="SAM" id="SignalP"/>
    </source>
</evidence>
<evidence type="ECO:0000259" key="8">
    <source>
        <dbReference type="Pfam" id="PF20520"/>
    </source>
</evidence>
<evidence type="ECO:0000256" key="2">
    <source>
        <dbReference type="ARBA" id="ARBA00009037"/>
    </source>
</evidence>
<feature type="transmembrane region" description="Helical" evidence="6">
    <location>
        <begin position="363"/>
        <end position="382"/>
    </location>
</feature>
<dbReference type="GO" id="GO:0033176">
    <property type="term" value="C:proton-transporting V-type ATPase complex"/>
    <property type="evidence" value="ECO:0007669"/>
    <property type="project" value="TreeGrafter"/>
</dbReference>
<keyword evidence="7" id="KW-0732">Signal</keyword>
<evidence type="ECO:0000256" key="6">
    <source>
        <dbReference type="SAM" id="Phobius"/>
    </source>
</evidence>
<sequence length="409" mass="47206">MSILALFLLLLHTSLAERDTAPVFILDYEKVLSHVSVDPNPFTKIKTVEFTKIINDAVKRSKVVILFIEESFCLEDITRKDKHGTPFYHLSQGLYENKVKFLPAVAQPFKTLKTHFRQEEFNVFHLSDSSTKLKIYDGKFKHFYIYFNDKINETRTSALRRHDLVIREVYYVVHQIALKPVVAFYTGKINPILVTKMNFLPVKPEKYIRQPGVTITSSGALFRFIGVYTTMGTRRSTFSQVPMIAEETWEEHSLTTRMAYTDFELEFSFKFKKDRWTIENVALLEWGEEVGRTDMRVGAPWDWSYVCSDPLVLINMRDGSAVTISHYQIQPFNEEHLIGRNGSNSSRCFGPAVNCGPYFNAHILAGLMVTFFCFGILTYGVVTMYNCHSNDRYDDQNQKPLVIAFEAGH</sequence>
<keyword evidence="5 6" id="KW-0472">Membrane</keyword>
<evidence type="ECO:0000256" key="4">
    <source>
        <dbReference type="ARBA" id="ARBA00022989"/>
    </source>
</evidence>
<dbReference type="GeneID" id="113395883"/>
<evidence type="ECO:0000256" key="5">
    <source>
        <dbReference type="ARBA" id="ARBA00023136"/>
    </source>
</evidence>
<dbReference type="Pfam" id="PF20520">
    <property type="entry name" value="Ac45-VOA1_TM"/>
    <property type="match status" value="1"/>
</dbReference>
<feature type="domain" description="V-type proton ATPase subunit S1/VOA1 transmembrane" evidence="8">
    <location>
        <begin position="357"/>
        <end position="395"/>
    </location>
</feature>
<accession>A0A8B8HXF5</accession>
<name>A0A8B8HXF5_VANTA</name>
<evidence type="ECO:0000256" key="3">
    <source>
        <dbReference type="ARBA" id="ARBA00022692"/>
    </source>
</evidence>
<dbReference type="RefSeq" id="XP_026489385.1">
    <property type="nucleotide sequence ID" value="XM_026633600.2"/>
</dbReference>
<dbReference type="GO" id="GO:0001671">
    <property type="term" value="F:ATPase activator activity"/>
    <property type="evidence" value="ECO:0007669"/>
    <property type="project" value="TreeGrafter"/>
</dbReference>
<keyword evidence="9" id="KW-1185">Reference proteome</keyword>
<feature type="chain" id="PRO_5034252847" evidence="7">
    <location>
        <begin position="17"/>
        <end position="409"/>
    </location>
</feature>
<evidence type="ECO:0000313" key="9">
    <source>
        <dbReference type="Proteomes" id="UP001652626"/>
    </source>
</evidence>